<feature type="region of interest" description="Disordered" evidence="1">
    <location>
        <begin position="249"/>
        <end position="321"/>
    </location>
</feature>
<evidence type="ECO:0008006" key="5">
    <source>
        <dbReference type="Google" id="ProtNLM"/>
    </source>
</evidence>
<feature type="compositionally biased region" description="Polar residues" evidence="1">
    <location>
        <begin position="205"/>
        <end position="215"/>
    </location>
</feature>
<feature type="region of interest" description="Disordered" evidence="1">
    <location>
        <begin position="80"/>
        <end position="123"/>
    </location>
</feature>
<dbReference type="Proteomes" id="UP001059380">
    <property type="component" value="Chromosome"/>
</dbReference>
<keyword evidence="2" id="KW-0472">Membrane</keyword>
<accession>A0A9J7BQ61</accession>
<proteinExistence type="predicted"/>
<keyword evidence="2" id="KW-1133">Transmembrane helix</keyword>
<evidence type="ECO:0000313" key="4">
    <source>
        <dbReference type="Proteomes" id="UP001059380"/>
    </source>
</evidence>
<evidence type="ECO:0000256" key="1">
    <source>
        <dbReference type="SAM" id="MobiDB-lite"/>
    </source>
</evidence>
<dbReference type="EMBL" id="CP093313">
    <property type="protein sequence ID" value="UWZ83078.1"/>
    <property type="molecule type" value="Genomic_DNA"/>
</dbReference>
<reference evidence="3" key="1">
    <citation type="submission" date="2021-04" db="EMBL/GenBank/DDBJ databases">
        <title>Phylogenetic analysis of Acidobacteriaceae.</title>
        <authorList>
            <person name="Qiu L."/>
            <person name="Zhang Q."/>
        </authorList>
    </citation>
    <scope>NUCLEOTIDE SEQUENCE</scope>
    <source>
        <strain evidence="3">DSM 25168</strain>
    </source>
</reference>
<sequence length="474" mass="49938">MANTDNELTGLFQVPQPRRYGFPAFAISTAVHGFGIAAVMWALLHTPAIVRDPLSKNYKVRNLRIQVPETAESLAADALYPNKNNPAKPAAKHDVSAKGTQQTAEAAPRPRGVPALRLPDGGRGKQILVQPEERNQLAKVEIALPSVLVWTPAAKPADTVVPPAPQPLATVEVHASLNAPNQEQQLADLPEVAADRKPLMETAPAGNTSPIATQGPSEAKTPPATAAAPSGNPAPAAILSASDIRMNNGTVALPPVNETRGDQSKAGAAAGQQGVQNAIGDPGHAESASSSTKDSSSSAKGTRASAAISEADQAAAAESAEHIELPKDGRFNVVVVGSSLSDQYPETLQVWSDRVAYTAYLHVGTPKAWILQYAQLREADASAGGTVAHLEAPWPYDILRPNMLAKDLNADALMVHGVLNEAGKLVNLAIAYPAGYVHGSYVLHELQQWQFRPAQQRGKPTAVEVLLIIPEEND</sequence>
<feature type="compositionally biased region" description="Low complexity" evidence="1">
    <location>
        <begin position="216"/>
        <end position="236"/>
    </location>
</feature>
<dbReference type="AlphaFoldDB" id="A0A9J7BQ61"/>
<name>A0A9J7BQ61_9BACT</name>
<dbReference type="RefSeq" id="WP_260792411.1">
    <property type="nucleotide sequence ID" value="NZ_CP093313.1"/>
</dbReference>
<evidence type="ECO:0000256" key="2">
    <source>
        <dbReference type="SAM" id="Phobius"/>
    </source>
</evidence>
<evidence type="ECO:0000313" key="3">
    <source>
        <dbReference type="EMBL" id="UWZ83078.1"/>
    </source>
</evidence>
<feature type="compositionally biased region" description="Low complexity" evidence="1">
    <location>
        <begin position="264"/>
        <end position="280"/>
    </location>
</feature>
<feature type="compositionally biased region" description="Low complexity" evidence="1">
    <location>
        <begin position="287"/>
        <end position="318"/>
    </location>
</feature>
<feature type="transmembrane region" description="Helical" evidence="2">
    <location>
        <begin position="20"/>
        <end position="44"/>
    </location>
</feature>
<feature type="region of interest" description="Disordered" evidence="1">
    <location>
        <begin position="201"/>
        <end position="236"/>
    </location>
</feature>
<organism evidence="3 4">
    <name type="scientific">Occallatibacter riparius</name>
    <dbReference type="NCBI Taxonomy" id="1002689"/>
    <lineage>
        <taxon>Bacteria</taxon>
        <taxon>Pseudomonadati</taxon>
        <taxon>Acidobacteriota</taxon>
        <taxon>Terriglobia</taxon>
        <taxon>Terriglobales</taxon>
        <taxon>Acidobacteriaceae</taxon>
        <taxon>Occallatibacter</taxon>
    </lineage>
</organism>
<keyword evidence="2" id="KW-0812">Transmembrane</keyword>
<dbReference type="KEGG" id="orp:MOP44_21215"/>
<gene>
    <name evidence="3" type="ORF">MOP44_21215</name>
</gene>
<protein>
    <recommendedName>
        <fullName evidence="5">TonB C-terminal domain-containing protein</fullName>
    </recommendedName>
</protein>
<keyword evidence="4" id="KW-1185">Reference proteome</keyword>